<dbReference type="Proteomes" id="UP000641932">
    <property type="component" value="Unassembled WGS sequence"/>
</dbReference>
<dbReference type="EMBL" id="BMMS01000007">
    <property type="protein sequence ID" value="GGO85596.1"/>
    <property type="molecule type" value="Genomic_DNA"/>
</dbReference>
<keyword evidence="2" id="KW-1133">Transmembrane helix</keyword>
<feature type="transmembrane region" description="Helical" evidence="2">
    <location>
        <begin position="113"/>
        <end position="132"/>
    </location>
</feature>
<dbReference type="RefSeq" id="WP_189131178.1">
    <property type="nucleotide sequence ID" value="NZ_BMMS01000007.1"/>
</dbReference>
<organism evidence="3 4">
    <name type="scientific">Wenjunlia tyrosinilytica</name>
    <dbReference type="NCBI Taxonomy" id="1544741"/>
    <lineage>
        <taxon>Bacteria</taxon>
        <taxon>Bacillati</taxon>
        <taxon>Actinomycetota</taxon>
        <taxon>Actinomycetes</taxon>
        <taxon>Kitasatosporales</taxon>
        <taxon>Streptomycetaceae</taxon>
        <taxon>Wenjunlia</taxon>
    </lineage>
</organism>
<reference evidence="3" key="2">
    <citation type="submission" date="2020-09" db="EMBL/GenBank/DDBJ databases">
        <authorList>
            <person name="Sun Q."/>
            <person name="Zhou Y."/>
        </authorList>
    </citation>
    <scope>NUCLEOTIDE SEQUENCE</scope>
    <source>
        <strain evidence="3">CGMCC 4.7201</strain>
    </source>
</reference>
<protein>
    <recommendedName>
        <fullName evidence="5">Integral membrane protein</fullName>
    </recommendedName>
</protein>
<keyword evidence="2" id="KW-0472">Membrane</keyword>
<proteinExistence type="predicted"/>
<sequence>MSAKTQSTQDDPTPAGPASRPPTVTVAAAVAALEGAVLAAWAVYMMVEGVVGDPDDPMRAEVGGVAVLCIALMPLLASRGLLKVRGWSRGPVLVLQLLALPVAWTMAQNGGGMIAAGVGLGVVALVGAFTLIHPATTEALSGPRE</sequence>
<feature type="transmembrane region" description="Helical" evidence="2">
    <location>
        <begin position="58"/>
        <end position="78"/>
    </location>
</feature>
<feature type="compositionally biased region" description="Polar residues" evidence="1">
    <location>
        <begin position="1"/>
        <end position="11"/>
    </location>
</feature>
<reference evidence="3" key="1">
    <citation type="journal article" date="2014" name="Int. J. Syst. Evol. Microbiol.">
        <title>Complete genome sequence of Corynebacterium casei LMG S-19264T (=DSM 44701T), isolated from a smear-ripened cheese.</title>
        <authorList>
            <consortium name="US DOE Joint Genome Institute (JGI-PGF)"/>
            <person name="Walter F."/>
            <person name="Albersmeier A."/>
            <person name="Kalinowski J."/>
            <person name="Ruckert C."/>
        </authorList>
    </citation>
    <scope>NUCLEOTIDE SEQUENCE</scope>
    <source>
        <strain evidence="3">CGMCC 4.7201</strain>
    </source>
</reference>
<keyword evidence="4" id="KW-1185">Reference proteome</keyword>
<accession>A0A918DWY0</accession>
<evidence type="ECO:0000256" key="1">
    <source>
        <dbReference type="SAM" id="MobiDB-lite"/>
    </source>
</evidence>
<feature type="region of interest" description="Disordered" evidence="1">
    <location>
        <begin position="1"/>
        <end position="21"/>
    </location>
</feature>
<comment type="caution">
    <text evidence="3">The sequence shown here is derived from an EMBL/GenBank/DDBJ whole genome shotgun (WGS) entry which is preliminary data.</text>
</comment>
<keyword evidence="2" id="KW-0812">Transmembrane</keyword>
<feature type="transmembrane region" description="Helical" evidence="2">
    <location>
        <begin position="24"/>
        <end position="46"/>
    </location>
</feature>
<name>A0A918DWY0_9ACTN</name>
<dbReference type="AlphaFoldDB" id="A0A918DWY0"/>
<evidence type="ECO:0000256" key="2">
    <source>
        <dbReference type="SAM" id="Phobius"/>
    </source>
</evidence>
<evidence type="ECO:0000313" key="3">
    <source>
        <dbReference type="EMBL" id="GGO85596.1"/>
    </source>
</evidence>
<evidence type="ECO:0008006" key="5">
    <source>
        <dbReference type="Google" id="ProtNLM"/>
    </source>
</evidence>
<gene>
    <name evidence="3" type="ORF">GCM10012280_19740</name>
</gene>
<evidence type="ECO:0000313" key="4">
    <source>
        <dbReference type="Proteomes" id="UP000641932"/>
    </source>
</evidence>